<protein>
    <submittedName>
        <fullName evidence="2">Uncharacterized protein</fullName>
    </submittedName>
</protein>
<feature type="region of interest" description="Disordered" evidence="1">
    <location>
        <begin position="1"/>
        <end position="79"/>
    </location>
</feature>
<evidence type="ECO:0000313" key="3">
    <source>
        <dbReference type="Proteomes" id="UP000660024"/>
    </source>
</evidence>
<gene>
    <name evidence="2" type="ORF">I5M32_09145</name>
</gene>
<feature type="compositionally biased region" description="Basic and acidic residues" evidence="1">
    <location>
        <begin position="46"/>
        <end position="72"/>
    </location>
</feature>
<evidence type="ECO:0000313" key="2">
    <source>
        <dbReference type="EMBL" id="MBK0383123.1"/>
    </source>
</evidence>
<dbReference type="EMBL" id="JAEHFY010000011">
    <property type="protein sequence ID" value="MBK0383123.1"/>
    <property type="molecule type" value="Genomic_DNA"/>
</dbReference>
<dbReference type="Proteomes" id="UP000660024">
    <property type="component" value="Unassembled WGS sequence"/>
</dbReference>
<sequence>MEAKDKKWESGPMQETDDKRTIEQINRAKEEAQRRNENLDEEEPEGGYKEKNGDHKRQFTDIRNEPKQDKKATHPQTGG</sequence>
<comment type="caution">
    <text evidence="2">The sequence shown here is derived from an EMBL/GenBank/DDBJ whole genome shotgun (WGS) entry which is preliminary data.</text>
</comment>
<name>A0ABS1BJZ3_9SPHI</name>
<reference evidence="2 3" key="1">
    <citation type="submission" date="2020-12" db="EMBL/GenBank/DDBJ databases">
        <title>Bacterial novel species Pedobacter sp. SD-b isolated from soil.</title>
        <authorList>
            <person name="Jung H.-Y."/>
        </authorList>
    </citation>
    <scope>NUCLEOTIDE SEQUENCE [LARGE SCALE GENOMIC DNA]</scope>
    <source>
        <strain evidence="2 3">SD-b</strain>
    </source>
</reference>
<keyword evidence="3" id="KW-1185">Reference proteome</keyword>
<proteinExistence type="predicted"/>
<organism evidence="2 3">
    <name type="scientific">Pedobacter segetis</name>
    <dbReference type="NCBI Taxonomy" id="2793069"/>
    <lineage>
        <taxon>Bacteria</taxon>
        <taxon>Pseudomonadati</taxon>
        <taxon>Bacteroidota</taxon>
        <taxon>Sphingobacteriia</taxon>
        <taxon>Sphingobacteriales</taxon>
        <taxon>Sphingobacteriaceae</taxon>
        <taxon>Pedobacter</taxon>
    </lineage>
</organism>
<dbReference type="RefSeq" id="WP_200585929.1">
    <property type="nucleotide sequence ID" value="NZ_JAEHFY010000011.1"/>
</dbReference>
<evidence type="ECO:0000256" key="1">
    <source>
        <dbReference type="SAM" id="MobiDB-lite"/>
    </source>
</evidence>
<feature type="compositionally biased region" description="Basic and acidic residues" evidence="1">
    <location>
        <begin position="16"/>
        <end position="38"/>
    </location>
</feature>
<accession>A0ABS1BJZ3</accession>